<dbReference type="Proteomes" id="UP000054007">
    <property type="component" value="Unassembled WGS sequence"/>
</dbReference>
<dbReference type="GO" id="GO:0005634">
    <property type="term" value="C:nucleus"/>
    <property type="evidence" value="ECO:0007669"/>
    <property type="project" value="UniProtKB-UniRule"/>
</dbReference>
<dbReference type="AlphaFoldDB" id="A0A0D7B6Z9"/>
<evidence type="ECO:0000313" key="6">
    <source>
        <dbReference type="EMBL" id="KIY66257.1"/>
    </source>
</evidence>
<dbReference type="STRING" id="1314674.A0A0D7B6Z9"/>
<dbReference type="OrthoDB" id="6247875at2759"/>
<evidence type="ECO:0000256" key="2">
    <source>
        <dbReference type="ARBA" id="ARBA00023163"/>
    </source>
</evidence>
<dbReference type="SUPFAM" id="SSF47095">
    <property type="entry name" value="HMG-box"/>
    <property type="match status" value="1"/>
</dbReference>
<feature type="compositionally biased region" description="Basic and acidic residues" evidence="4">
    <location>
        <begin position="45"/>
        <end position="60"/>
    </location>
</feature>
<feature type="non-terminal residue" evidence="6">
    <location>
        <position position="1"/>
    </location>
</feature>
<dbReference type="CDD" id="cd01389">
    <property type="entry name" value="HMG-box_ROX1-like"/>
    <property type="match status" value="1"/>
</dbReference>
<evidence type="ECO:0000313" key="7">
    <source>
        <dbReference type="Proteomes" id="UP000054007"/>
    </source>
</evidence>
<feature type="domain" description="HMG box" evidence="5">
    <location>
        <begin position="1"/>
        <end position="66"/>
    </location>
</feature>
<keyword evidence="7" id="KW-1185">Reference proteome</keyword>
<proteinExistence type="predicted"/>
<gene>
    <name evidence="6" type="ORF">CYLTODRAFT_317548</name>
</gene>
<dbReference type="PROSITE" id="PS50118">
    <property type="entry name" value="HMG_BOX_2"/>
    <property type="match status" value="1"/>
</dbReference>
<dbReference type="Gene3D" id="1.10.30.10">
    <property type="entry name" value="High mobility group box domain"/>
    <property type="match status" value="1"/>
</dbReference>
<keyword evidence="3" id="KW-0539">Nucleus</keyword>
<feature type="DNA-binding region" description="HMG box" evidence="3">
    <location>
        <begin position="1"/>
        <end position="66"/>
    </location>
</feature>
<dbReference type="GO" id="GO:0000978">
    <property type="term" value="F:RNA polymerase II cis-regulatory region sequence-specific DNA binding"/>
    <property type="evidence" value="ECO:0007669"/>
    <property type="project" value="TreeGrafter"/>
</dbReference>
<dbReference type="EMBL" id="KN880560">
    <property type="protein sequence ID" value="KIY66257.1"/>
    <property type="molecule type" value="Genomic_DNA"/>
</dbReference>
<evidence type="ECO:0000256" key="4">
    <source>
        <dbReference type="SAM" id="MobiDB-lite"/>
    </source>
</evidence>
<keyword evidence="1 3" id="KW-0238">DNA-binding</keyword>
<dbReference type="InterPro" id="IPR050140">
    <property type="entry name" value="SRY-related_HMG-box_TF-like"/>
</dbReference>
<dbReference type="InterPro" id="IPR036910">
    <property type="entry name" value="HMG_box_dom_sf"/>
</dbReference>
<dbReference type="GO" id="GO:0001228">
    <property type="term" value="F:DNA-binding transcription activator activity, RNA polymerase II-specific"/>
    <property type="evidence" value="ECO:0007669"/>
    <property type="project" value="TreeGrafter"/>
</dbReference>
<keyword evidence="2" id="KW-0804">Transcription</keyword>
<dbReference type="InterPro" id="IPR009071">
    <property type="entry name" value="HMG_box_dom"/>
</dbReference>
<evidence type="ECO:0000256" key="3">
    <source>
        <dbReference type="PROSITE-ProRule" id="PRU00267"/>
    </source>
</evidence>
<reference evidence="6 7" key="1">
    <citation type="journal article" date="2015" name="Fungal Genet. Biol.">
        <title>Evolution of novel wood decay mechanisms in Agaricales revealed by the genome sequences of Fistulina hepatica and Cylindrobasidium torrendii.</title>
        <authorList>
            <person name="Floudas D."/>
            <person name="Held B.W."/>
            <person name="Riley R."/>
            <person name="Nagy L.G."/>
            <person name="Koehler G."/>
            <person name="Ransdell A.S."/>
            <person name="Younus H."/>
            <person name="Chow J."/>
            <person name="Chiniquy J."/>
            <person name="Lipzen A."/>
            <person name="Tritt A."/>
            <person name="Sun H."/>
            <person name="Haridas S."/>
            <person name="LaButti K."/>
            <person name="Ohm R.A."/>
            <person name="Kues U."/>
            <person name="Blanchette R.A."/>
            <person name="Grigoriev I.V."/>
            <person name="Minto R.E."/>
            <person name="Hibbett D.S."/>
        </authorList>
    </citation>
    <scope>NUCLEOTIDE SEQUENCE [LARGE SCALE GENOMIC DNA]</scope>
    <source>
        <strain evidence="6 7">FP15055 ss-10</strain>
    </source>
</reference>
<organism evidence="6 7">
    <name type="scientific">Cylindrobasidium torrendii FP15055 ss-10</name>
    <dbReference type="NCBI Taxonomy" id="1314674"/>
    <lineage>
        <taxon>Eukaryota</taxon>
        <taxon>Fungi</taxon>
        <taxon>Dikarya</taxon>
        <taxon>Basidiomycota</taxon>
        <taxon>Agaricomycotina</taxon>
        <taxon>Agaricomycetes</taxon>
        <taxon>Agaricomycetidae</taxon>
        <taxon>Agaricales</taxon>
        <taxon>Marasmiineae</taxon>
        <taxon>Physalacriaceae</taxon>
        <taxon>Cylindrobasidium</taxon>
    </lineage>
</organism>
<accession>A0A0D7B6Z9</accession>
<feature type="non-terminal residue" evidence="6">
    <location>
        <position position="69"/>
    </location>
</feature>
<sequence length="69" mass="8224">IKRPSNAFFLYRSEMCKELRALGDQKDVSKVVGQMWRALSPAEKQPWKDRAEEEKRKHSEQNPTYKFKP</sequence>
<dbReference type="PANTHER" id="PTHR10270">
    <property type="entry name" value="SOX TRANSCRIPTION FACTOR"/>
    <property type="match status" value="1"/>
</dbReference>
<feature type="region of interest" description="Disordered" evidence="4">
    <location>
        <begin position="39"/>
        <end position="69"/>
    </location>
</feature>
<evidence type="ECO:0000256" key="1">
    <source>
        <dbReference type="ARBA" id="ARBA00023125"/>
    </source>
</evidence>
<dbReference type="PANTHER" id="PTHR10270:SF161">
    <property type="entry name" value="SEX-DETERMINING REGION Y PROTEIN"/>
    <property type="match status" value="1"/>
</dbReference>
<dbReference type="Pfam" id="PF00505">
    <property type="entry name" value="HMG_box"/>
    <property type="match status" value="1"/>
</dbReference>
<dbReference type="SMART" id="SM00398">
    <property type="entry name" value="HMG"/>
    <property type="match status" value="1"/>
</dbReference>
<dbReference type="GO" id="GO:0030154">
    <property type="term" value="P:cell differentiation"/>
    <property type="evidence" value="ECO:0007669"/>
    <property type="project" value="TreeGrafter"/>
</dbReference>
<name>A0A0D7B6Z9_9AGAR</name>
<evidence type="ECO:0000259" key="5">
    <source>
        <dbReference type="PROSITE" id="PS50118"/>
    </source>
</evidence>
<protein>
    <submittedName>
        <fullName evidence="6">High mobility group box</fullName>
    </submittedName>
</protein>